<dbReference type="GO" id="GO:0007018">
    <property type="term" value="P:microtubule-based movement"/>
    <property type="evidence" value="ECO:0007669"/>
    <property type="project" value="InterPro"/>
</dbReference>
<feature type="coiled-coil region" evidence="4">
    <location>
        <begin position="549"/>
        <end position="633"/>
    </location>
</feature>
<evidence type="ECO:0000256" key="2">
    <source>
        <dbReference type="ARBA" id="ARBA00023175"/>
    </source>
</evidence>
<feature type="binding site" evidence="3">
    <location>
        <begin position="133"/>
        <end position="140"/>
    </location>
    <ligand>
        <name>ATP</name>
        <dbReference type="ChEBI" id="CHEBI:30616"/>
    </ligand>
</feature>
<dbReference type="InterPro" id="IPR027417">
    <property type="entry name" value="P-loop_NTPase"/>
</dbReference>
<name>A0A7S3Y799_9EUKA</name>
<feature type="region of interest" description="Disordered" evidence="5">
    <location>
        <begin position="1"/>
        <end position="23"/>
    </location>
</feature>
<dbReference type="PANTHER" id="PTHR47968">
    <property type="entry name" value="CENTROMERE PROTEIN E"/>
    <property type="match status" value="1"/>
</dbReference>
<dbReference type="GO" id="GO:0005524">
    <property type="term" value="F:ATP binding"/>
    <property type="evidence" value="ECO:0007669"/>
    <property type="project" value="UniProtKB-UniRule"/>
</dbReference>
<dbReference type="GO" id="GO:0008017">
    <property type="term" value="F:microtubule binding"/>
    <property type="evidence" value="ECO:0007669"/>
    <property type="project" value="InterPro"/>
</dbReference>
<comment type="similarity">
    <text evidence="3">Belongs to the TRAFAC class myosin-kinesin ATPase superfamily. Kinesin family.</text>
</comment>
<evidence type="ECO:0000256" key="5">
    <source>
        <dbReference type="SAM" id="MobiDB-lite"/>
    </source>
</evidence>
<dbReference type="PRINTS" id="PR00380">
    <property type="entry name" value="KINESINHEAVY"/>
</dbReference>
<sequence>MSGRGSGPSTPRTPKSPRAGLLGDDSQHVKINVCVRVRPLNQLEKRTKQVDAWSYSNNEIYQTVIPWDKESKSPSKATTRRMSVSGSKESAVNFRFDKIFLPAEKNDCVHEFVGTKVVDFVMKGYHGCLFAYGQTSAGKTYTIHGSESDPGVLPRSIELIFKHIEDQPDREFVLRVSFFEIYNEVVIDLLSLENVNLRIREDRKRGVFVQGLKEEVVITPEQVINLLKSGLKNRHVGRTNYNEASSRSHTVFRLVVESAQKRAGSRSRRSCLNIVDLAGSENAVKAGKGSRIKETGYINKSLLTLGHVMKKLSEKNKGHIPYRNSKLTRILQNSLSGQAAVAVVCCISPSSNNLEETISTLKFAARAKRIKASVKVNYDEATLLSQYRNEIERLKKEVRVLRARAKASETGEDGKLDELSKTVPLSRFGSDRVQRMESSDMPHQQIQERKARINQLTRIILKSSKATMPKDMDKVITEKLQSGQISLDEFTQIKSVIQKAQTSERSVSGTRRPDAKHSAGLRAPTTLKASPRANSKQKTVVEEDTNVMLAELKRISTEQAEEIARLKEENESLKIMNQEKDEALQEWDMFYQNLQNKPQQDTDNLAAQMLAMEAQVEEERLEHAAEVDRLRSELRRVRVRGHIRSPGSSSGQGR</sequence>
<dbReference type="SUPFAM" id="SSF52540">
    <property type="entry name" value="P-loop containing nucleoside triphosphate hydrolases"/>
    <property type="match status" value="1"/>
</dbReference>
<dbReference type="PROSITE" id="PS50067">
    <property type="entry name" value="KINESIN_MOTOR_2"/>
    <property type="match status" value="1"/>
</dbReference>
<accession>A0A7S3Y799</accession>
<dbReference type="EMBL" id="HBIV01000060">
    <property type="protein sequence ID" value="CAE0643101.1"/>
    <property type="molecule type" value="Transcribed_RNA"/>
</dbReference>
<keyword evidence="3" id="KW-0547">Nucleotide-binding</keyword>
<dbReference type="Gene3D" id="3.40.850.10">
    <property type="entry name" value="Kinesin motor domain"/>
    <property type="match status" value="1"/>
</dbReference>
<evidence type="ECO:0000313" key="7">
    <source>
        <dbReference type="EMBL" id="CAE0643101.1"/>
    </source>
</evidence>
<dbReference type="Pfam" id="PF00225">
    <property type="entry name" value="Kinesin"/>
    <property type="match status" value="1"/>
</dbReference>
<dbReference type="InterPro" id="IPR027640">
    <property type="entry name" value="Kinesin-like_fam"/>
</dbReference>
<evidence type="ECO:0000256" key="4">
    <source>
        <dbReference type="SAM" id="Coils"/>
    </source>
</evidence>
<keyword evidence="1 4" id="KW-0175">Coiled coil</keyword>
<keyword evidence="3" id="KW-0067">ATP-binding</keyword>
<dbReference type="AlphaFoldDB" id="A0A7S3Y799"/>
<evidence type="ECO:0000256" key="3">
    <source>
        <dbReference type="PROSITE-ProRule" id="PRU00283"/>
    </source>
</evidence>
<gene>
    <name evidence="7" type="ORF">LGLO00237_LOCUS45</name>
</gene>
<dbReference type="InterPro" id="IPR036961">
    <property type="entry name" value="Kinesin_motor_dom_sf"/>
</dbReference>
<dbReference type="InterPro" id="IPR001752">
    <property type="entry name" value="Kinesin_motor_dom"/>
</dbReference>
<dbReference type="SMART" id="SM00129">
    <property type="entry name" value="KISc"/>
    <property type="match status" value="1"/>
</dbReference>
<evidence type="ECO:0000256" key="1">
    <source>
        <dbReference type="ARBA" id="ARBA00023054"/>
    </source>
</evidence>
<evidence type="ECO:0000259" key="6">
    <source>
        <dbReference type="PROSITE" id="PS50067"/>
    </source>
</evidence>
<keyword evidence="2 3" id="KW-0505">Motor protein</keyword>
<feature type="region of interest" description="Disordered" evidence="5">
    <location>
        <begin position="501"/>
        <end position="522"/>
    </location>
</feature>
<proteinExistence type="inferred from homology"/>
<reference evidence="7" key="1">
    <citation type="submission" date="2021-01" db="EMBL/GenBank/DDBJ databases">
        <authorList>
            <person name="Corre E."/>
            <person name="Pelletier E."/>
            <person name="Niang G."/>
            <person name="Scheremetjew M."/>
            <person name="Finn R."/>
            <person name="Kale V."/>
            <person name="Holt S."/>
            <person name="Cochrane G."/>
            <person name="Meng A."/>
            <person name="Brown T."/>
            <person name="Cohen L."/>
        </authorList>
    </citation>
    <scope>NUCLEOTIDE SEQUENCE</scope>
    <source>
        <strain evidence="7">CCCM811</strain>
    </source>
</reference>
<feature type="coiled-coil region" evidence="4">
    <location>
        <begin position="384"/>
        <end position="411"/>
    </location>
</feature>
<feature type="domain" description="Kinesin motor" evidence="6">
    <location>
        <begin position="30"/>
        <end position="370"/>
    </location>
</feature>
<dbReference type="GO" id="GO:0003777">
    <property type="term" value="F:microtubule motor activity"/>
    <property type="evidence" value="ECO:0007669"/>
    <property type="project" value="InterPro"/>
</dbReference>
<protein>
    <recommendedName>
        <fullName evidence="6">Kinesin motor domain-containing protein</fullName>
    </recommendedName>
</protein>
<dbReference type="PANTHER" id="PTHR47968:SF75">
    <property type="entry name" value="CENTROMERE-ASSOCIATED PROTEIN E"/>
    <property type="match status" value="1"/>
</dbReference>
<organism evidence="7">
    <name type="scientific">Lotharella globosa</name>
    <dbReference type="NCBI Taxonomy" id="91324"/>
    <lineage>
        <taxon>Eukaryota</taxon>
        <taxon>Sar</taxon>
        <taxon>Rhizaria</taxon>
        <taxon>Cercozoa</taxon>
        <taxon>Chlorarachniophyceae</taxon>
        <taxon>Lotharella</taxon>
    </lineage>
</organism>